<accession>A0A7M7NQ86</accession>
<feature type="region of interest" description="Disordered" evidence="1">
    <location>
        <begin position="1"/>
        <end position="37"/>
    </location>
</feature>
<dbReference type="GeneID" id="115922699"/>
<sequence length="1033" mass="113188">MMEVDPKKETVIDKKEEDVGSEHDDREDSKEDNADGNILKRKCISSVLIMEVDQKKETVIDKKEEDVGNEHDDSEDYKEANADGNILKRKRISSVLKDDFLIPTKVMNSEVGSLFGHQNENGAEAHGSHFHRNKNIAKVEADQAEVEANQLVSNPSEVDSTVQGNPTADSLCHDDDDTVLNDTLPSKLSSSNDDIIDDCRFVLQSIVDTTLHQTVQNIKSDENFEVEADQAEEDANQLVSYTSEVDSTVLGNPTADSLCPDDDDTLPSELSSLNDDIIDDCRSVLQSIVDTTLHQTVQNIKSDENLDGTSDTTEQPPIKKIKLALPSDLRTSKNSFSNSPGSGPVCPEEMESSSNPSEVDTVCSTVQGNPTADSLCQDDDNTVLNDALPSELSSSNDDIIDALPSDLQTSKNSFTNSLVPGLLCKEGIESSNNNMPHLVDTSTADVKQLPVSETTNIKACSIKATVLCDDLSLGLSSEKESENGDGVLQGASTDSTGVSTSTPDVMADEDKDSTTVMEPAGVSSTLLKTSNVRENDNLTSNDDLSGEVCPPTSSQDVELGEDVLNITSKDESNAYSSILIQDLYLDDSVECSEQSEAIKSDFHCNKEDVRLPSSADVEVVRSEDVYVDAIEPSLREDIMPSPGSSGDDFTCTFQKASQVLASSQDEMTCWHESRKCDDLSPEDLDLMTTEDLQVTPFVSVRQETVDEVVVGDWKALPDEDDSMLKVPEIPEEGHPDIGQEPQINLQYDDSKAKESPMEDSEHQFLQVLGLSPKQKMNKCEEQRESCHSAALPTCKMDTEFKDIEAKEEYDPCIPLLHPISGYLGCSLIENSRRLNSTSKVGIVAEMNRAELLYGNLECSPIEGSEMESSSSLETAAELSRDEVKVNNDQTVPSLQTPVQDNPCIDQLLELEESIFTEQDAKLQDGPMKQSIPVLEEAPYIEDEEDKPIPDHLQTLGQPAAGVFLWNHSLADPSLTPSLTPDCQSNLQHAAENLNQTPPITPVRSLPVCQRKRRVGLSRRQLVYPLHARTFSRK</sequence>
<keyword evidence="3" id="KW-1185">Reference proteome</keyword>
<feature type="compositionally biased region" description="Low complexity" evidence="1">
    <location>
        <begin position="863"/>
        <end position="877"/>
    </location>
</feature>
<dbReference type="OrthoDB" id="10569912at2759"/>
<feature type="compositionally biased region" description="Polar residues" evidence="1">
    <location>
        <begin position="490"/>
        <end position="503"/>
    </location>
</feature>
<evidence type="ECO:0000256" key="1">
    <source>
        <dbReference type="SAM" id="MobiDB-lite"/>
    </source>
</evidence>
<feature type="compositionally biased region" description="Basic and acidic residues" evidence="1">
    <location>
        <begin position="1"/>
        <end position="33"/>
    </location>
</feature>
<feature type="compositionally biased region" description="Polar residues" evidence="1">
    <location>
        <begin position="332"/>
        <end position="341"/>
    </location>
</feature>
<dbReference type="KEGG" id="spu:115922699"/>
<dbReference type="InParanoid" id="A0A7M7NQ86"/>
<feature type="region of interest" description="Disordered" evidence="1">
    <location>
        <begin position="476"/>
        <end position="516"/>
    </location>
</feature>
<organism evidence="2 3">
    <name type="scientific">Strongylocentrotus purpuratus</name>
    <name type="common">Purple sea urchin</name>
    <dbReference type="NCBI Taxonomy" id="7668"/>
    <lineage>
        <taxon>Eukaryota</taxon>
        <taxon>Metazoa</taxon>
        <taxon>Echinodermata</taxon>
        <taxon>Eleutherozoa</taxon>
        <taxon>Echinozoa</taxon>
        <taxon>Echinoidea</taxon>
        <taxon>Euechinoidea</taxon>
        <taxon>Echinacea</taxon>
        <taxon>Camarodonta</taxon>
        <taxon>Echinidea</taxon>
        <taxon>Strongylocentrotidae</taxon>
        <taxon>Strongylocentrotus</taxon>
    </lineage>
</organism>
<dbReference type="OMA" id="MENRELQ"/>
<reference evidence="3" key="1">
    <citation type="submission" date="2015-02" db="EMBL/GenBank/DDBJ databases">
        <title>Genome sequencing for Strongylocentrotus purpuratus.</title>
        <authorList>
            <person name="Murali S."/>
            <person name="Liu Y."/>
            <person name="Vee V."/>
            <person name="English A."/>
            <person name="Wang M."/>
            <person name="Skinner E."/>
            <person name="Han Y."/>
            <person name="Muzny D.M."/>
            <person name="Worley K.C."/>
            <person name="Gibbs R.A."/>
        </authorList>
    </citation>
    <scope>NUCLEOTIDE SEQUENCE</scope>
</reference>
<protein>
    <submittedName>
        <fullName evidence="2">Uncharacterized protein</fullName>
    </submittedName>
</protein>
<dbReference type="EnsemblMetazoa" id="XM_030982088">
    <property type="protein sequence ID" value="XP_030837948"/>
    <property type="gene ID" value="LOC115922699"/>
</dbReference>
<name>A0A7M7NQ86_STRPU</name>
<evidence type="ECO:0000313" key="2">
    <source>
        <dbReference type="EnsemblMetazoa" id="XP_030837948"/>
    </source>
</evidence>
<dbReference type="RefSeq" id="XP_030837948.1">
    <property type="nucleotide sequence ID" value="XM_030982088.1"/>
</dbReference>
<feature type="region of interest" description="Disordered" evidence="1">
    <location>
        <begin position="60"/>
        <end position="79"/>
    </location>
</feature>
<dbReference type="AlphaFoldDB" id="A0A7M7NQ86"/>
<reference evidence="2" key="2">
    <citation type="submission" date="2021-01" db="UniProtKB">
        <authorList>
            <consortium name="EnsemblMetazoa"/>
        </authorList>
    </citation>
    <scope>IDENTIFICATION</scope>
</reference>
<evidence type="ECO:0000313" key="3">
    <source>
        <dbReference type="Proteomes" id="UP000007110"/>
    </source>
</evidence>
<dbReference type="Proteomes" id="UP000007110">
    <property type="component" value="Unassembled WGS sequence"/>
</dbReference>
<proteinExistence type="predicted"/>
<feature type="region of interest" description="Disordered" evidence="1">
    <location>
        <begin position="863"/>
        <end position="882"/>
    </location>
</feature>
<feature type="region of interest" description="Disordered" evidence="1">
    <location>
        <begin position="329"/>
        <end position="363"/>
    </location>
</feature>